<organism evidence="1 2">
    <name type="scientific">Bradyrhizobium lablabi</name>
    <dbReference type="NCBI Taxonomy" id="722472"/>
    <lineage>
        <taxon>Bacteria</taxon>
        <taxon>Pseudomonadati</taxon>
        <taxon>Pseudomonadota</taxon>
        <taxon>Alphaproteobacteria</taxon>
        <taxon>Hyphomicrobiales</taxon>
        <taxon>Nitrobacteraceae</taxon>
        <taxon>Bradyrhizobium</taxon>
    </lineage>
</organism>
<gene>
    <name evidence="1" type="ORF">SAMN05444159_7100</name>
</gene>
<name>A0A1M7EAP1_9BRAD</name>
<dbReference type="AlphaFoldDB" id="A0A1M7EAP1"/>
<dbReference type="Proteomes" id="UP000189935">
    <property type="component" value="Chromosome I"/>
</dbReference>
<dbReference type="EMBL" id="LT670844">
    <property type="protein sequence ID" value="SHL88797.1"/>
    <property type="molecule type" value="Genomic_DNA"/>
</dbReference>
<reference evidence="1 2" key="1">
    <citation type="submission" date="2016-11" db="EMBL/GenBank/DDBJ databases">
        <authorList>
            <person name="Jaros S."/>
            <person name="Januszkiewicz K."/>
            <person name="Wedrychowicz H."/>
        </authorList>
    </citation>
    <scope>NUCLEOTIDE SEQUENCE [LARGE SCALE GENOMIC DNA]</scope>
    <source>
        <strain evidence="1 2">GAS499</strain>
    </source>
</reference>
<protein>
    <submittedName>
        <fullName evidence="1">Uncharacterized protein</fullName>
    </submittedName>
</protein>
<evidence type="ECO:0000313" key="1">
    <source>
        <dbReference type="EMBL" id="SHL88797.1"/>
    </source>
</evidence>
<proteinExistence type="predicted"/>
<sequence length="80" mass="8778">MPLTDELPPLAVEILKSLKETYDREGPNAFDEDAAKAFHVIGSIIAQICGRERLDEAVQTLEADLEGIGETKDSANRTIH</sequence>
<dbReference type="RefSeq" id="WP_079544137.1">
    <property type="nucleotide sequence ID" value="NZ_LT670844.1"/>
</dbReference>
<accession>A0A1M7EAP1</accession>
<evidence type="ECO:0000313" key="2">
    <source>
        <dbReference type="Proteomes" id="UP000189935"/>
    </source>
</evidence>